<keyword evidence="2 7" id="KW-0813">Transport</keyword>
<evidence type="ECO:0000256" key="6">
    <source>
        <dbReference type="ARBA" id="ARBA00023136"/>
    </source>
</evidence>
<dbReference type="InterPro" id="IPR000515">
    <property type="entry name" value="MetI-like"/>
</dbReference>
<accession>A0A934QKG2</accession>
<feature type="transmembrane region" description="Helical" evidence="7">
    <location>
        <begin position="245"/>
        <end position="265"/>
    </location>
</feature>
<dbReference type="AlphaFoldDB" id="A0A934QKG2"/>
<dbReference type="Pfam" id="PF00528">
    <property type="entry name" value="BPD_transp_1"/>
    <property type="match status" value="1"/>
</dbReference>
<comment type="similarity">
    <text evidence="7">Belongs to the binding-protein-dependent transport system permease family.</text>
</comment>
<feature type="transmembrane region" description="Helical" evidence="7">
    <location>
        <begin position="83"/>
        <end position="105"/>
    </location>
</feature>
<dbReference type="PROSITE" id="PS50928">
    <property type="entry name" value="ABC_TM1"/>
    <property type="match status" value="1"/>
</dbReference>
<evidence type="ECO:0000256" key="2">
    <source>
        <dbReference type="ARBA" id="ARBA00022448"/>
    </source>
</evidence>
<evidence type="ECO:0000256" key="3">
    <source>
        <dbReference type="ARBA" id="ARBA00022475"/>
    </source>
</evidence>
<dbReference type="PANTHER" id="PTHR30043:SF1">
    <property type="entry name" value="ABC TRANSPORT SYSTEM PERMEASE PROTEIN P69"/>
    <property type="match status" value="1"/>
</dbReference>
<protein>
    <submittedName>
        <fullName evidence="9">Phosphonate ABC transporter, permease protein PhnE</fullName>
    </submittedName>
</protein>
<dbReference type="InterPro" id="IPR035906">
    <property type="entry name" value="MetI-like_sf"/>
</dbReference>
<reference evidence="9" key="1">
    <citation type="submission" date="2017-08" db="EMBL/GenBank/DDBJ databases">
        <authorList>
            <person name="Imhoff J.F."/>
            <person name="Rahn T."/>
            <person name="Kuenzel S."/>
            <person name="Neulinger S.C."/>
        </authorList>
    </citation>
    <scope>NUCLEOTIDE SEQUENCE</scope>
    <source>
        <strain evidence="9">DSM 9154</strain>
    </source>
</reference>
<dbReference type="PANTHER" id="PTHR30043">
    <property type="entry name" value="PHOSPHONATES TRANSPORT SYSTEM PERMEASE PROTEIN"/>
    <property type="match status" value="1"/>
</dbReference>
<evidence type="ECO:0000313" key="9">
    <source>
        <dbReference type="EMBL" id="MBK1698509.1"/>
    </source>
</evidence>
<keyword evidence="10" id="KW-1185">Reference proteome</keyword>
<dbReference type="GO" id="GO:0015416">
    <property type="term" value="F:ABC-type phosphonate transporter activity"/>
    <property type="evidence" value="ECO:0007669"/>
    <property type="project" value="InterPro"/>
</dbReference>
<proteinExistence type="inferred from homology"/>
<name>A0A934QKG2_9PROT</name>
<dbReference type="SUPFAM" id="SSF161098">
    <property type="entry name" value="MetI-like"/>
    <property type="match status" value="1"/>
</dbReference>
<evidence type="ECO:0000259" key="8">
    <source>
        <dbReference type="PROSITE" id="PS50928"/>
    </source>
</evidence>
<reference evidence="9" key="2">
    <citation type="journal article" date="2020" name="Microorganisms">
        <title>Osmotic Adaptation and Compatible Solute Biosynthesis of Phototrophic Bacteria as Revealed from Genome Analyses.</title>
        <authorList>
            <person name="Imhoff J.F."/>
            <person name="Rahn T."/>
            <person name="Kunzel S."/>
            <person name="Keller A."/>
            <person name="Neulinger S.C."/>
        </authorList>
    </citation>
    <scope>NUCLEOTIDE SEQUENCE</scope>
    <source>
        <strain evidence="9">DSM 9154</strain>
    </source>
</reference>
<evidence type="ECO:0000256" key="1">
    <source>
        <dbReference type="ARBA" id="ARBA00004651"/>
    </source>
</evidence>
<evidence type="ECO:0000313" key="10">
    <source>
        <dbReference type="Proteomes" id="UP000778970"/>
    </source>
</evidence>
<sequence>MTDGIYTPAGRRVWRRRSRQETLRRFALQLIGLMVVLWAVWGLDVHWPFVLDAPEQVVDLAGRMLPPAWSFTGEIIAPMVETINIATLGTILACLLSIPVALMAAQNTTLNRTTLWIARVIVVTSRSINELVWAIIFAAIFGPGPLAGVVAIGIRSIGFTAKLIAEGIEEIDRGQVEAIEATGANRAKVLAYGILPQIMPTIVGVVTFRWDINIRQSSVIGLVGAGGIGITLNSAMNLFNWPQVTIILIAIFIVVMASEWVSDFLRKQFT</sequence>
<dbReference type="InterPro" id="IPR005769">
    <property type="entry name" value="PhnE/PtxC"/>
</dbReference>
<feature type="transmembrane region" description="Helical" evidence="7">
    <location>
        <begin position="22"/>
        <end position="41"/>
    </location>
</feature>
<dbReference type="GO" id="GO:0005886">
    <property type="term" value="C:plasma membrane"/>
    <property type="evidence" value="ECO:0007669"/>
    <property type="project" value="UniProtKB-SubCell"/>
</dbReference>
<dbReference type="CDD" id="cd06261">
    <property type="entry name" value="TM_PBP2"/>
    <property type="match status" value="1"/>
</dbReference>
<evidence type="ECO:0000256" key="7">
    <source>
        <dbReference type="RuleBase" id="RU363032"/>
    </source>
</evidence>
<feature type="transmembrane region" description="Helical" evidence="7">
    <location>
        <begin position="131"/>
        <end position="154"/>
    </location>
</feature>
<feature type="transmembrane region" description="Helical" evidence="7">
    <location>
        <begin position="220"/>
        <end position="239"/>
    </location>
</feature>
<keyword evidence="4 7" id="KW-0812">Transmembrane</keyword>
<organism evidence="9 10">
    <name type="scientific">Rhodovibrio salinarum</name>
    <dbReference type="NCBI Taxonomy" id="1087"/>
    <lineage>
        <taxon>Bacteria</taxon>
        <taxon>Pseudomonadati</taxon>
        <taxon>Pseudomonadota</taxon>
        <taxon>Alphaproteobacteria</taxon>
        <taxon>Rhodospirillales</taxon>
        <taxon>Rhodovibrionaceae</taxon>
        <taxon>Rhodovibrio</taxon>
    </lineage>
</organism>
<keyword evidence="6 7" id="KW-0472">Membrane</keyword>
<comment type="caution">
    <text evidence="9">The sequence shown here is derived from an EMBL/GenBank/DDBJ whole genome shotgun (WGS) entry which is preliminary data.</text>
</comment>
<dbReference type="Proteomes" id="UP000778970">
    <property type="component" value="Unassembled WGS sequence"/>
</dbReference>
<feature type="domain" description="ABC transmembrane type-1" evidence="8">
    <location>
        <begin position="79"/>
        <end position="262"/>
    </location>
</feature>
<dbReference type="NCBIfam" id="TIGR01097">
    <property type="entry name" value="PhnE"/>
    <property type="match status" value="1"/>
</dbReference>
<dbReference type="EMBL" id="NRRE01000028">
    <property type="protein sequence ID" value="MBK1698509.1"/>
    <property type="molecule type" value="Genomic_DNA"/>
</dbReference>
<comment type="subcellular location">
    <subcellularLocation>
        <location evidence="1 7">Cell membrane</location>
        <topology evidence="1 7">Multi-pass membrane protein</topology>
    </subcellularLocation>
</comment>
<evidence type="ECO:0000256" key="5">
    <source>
        <dbReference type="ARBA" id="ARBA00022989"/>
    </source>
</evidence>
<keyword evidence="3" id="KW-1003">Cell membrane</keyword>
<keyword evidence="5 7" id="KW-1133">Transmembrane helix</keyword>
<evidence type="ECO:0000256" key="4">
    <source>
        <dbReference type="ARBA" id="ARBA00022692"/>
    </source>
</evidence>
<feature type="transmembrane region" description="Helical" evidence="7">
    <location>
        <begin position="189"/>
        <end position="208"/>
    </location>
</feature>
<gene>
    <name evidence="9" type="primary">phnE</name>
    <name evidence="9" type="ORF">CKO21_14770</name>
</gene>
<dbReference type="Gene3D" id="1.10.3720.10">
    <property type="entry name" value="MetI-like"/>
    <property type="match status" value="1"/>
</dbReference>